<evidence type="ECO:0000313" key="3">
    <source>
        <dbReference type="EMBL" id="KIO30987.1"/>
    </source>
</evidence>
<feature type="transmembrane region" description="Helical" evidence="1">
    <location>
        <begin position="191"/>
        <end position="212"/>
    </location>
</feature>
<reference evidence="3 4" key="1">
    <citation type="submission" date="2014-04" db="EMBL/GenBank/DDBJ databases">
        <authorList>
            <consortium name="DOE Joint Genome Institute"/>
            <person name="Kuo A."/>
            <person name="Girlanda M."/>
            <person name="Perotto S."/>
            <person name="Kohler A."/>
            <person name="Nagy L.G."/>
            <person name="Floudas D."/>
            <person name="Copeland A."/>
            <person name="Barry K.W."/>
            <person name="Cichocki N."/>
            <person name="Veneault-Fourrey C."/>
            <person name="LaButti K."/>
            <person name="Lindquist E.A."/>
            <person name="Lipzen A."/>
            <person name="Lundell T."/>
            <person name="Morin E."/>
            <person name="Murat C."/>
            <person name="Sun H."/>
            <person name="Tunlid A."/>
            <person name="Henrissat B."/>
            <person name="Grigoriev I.V."/>
            <person name="Hibbett D.S."/>
            <person name="Martin F."/>
            <person name="Nordberg H.P."/>
            <person name="Cantor M.N."/>
            <person name="Hua S.X."/>
        </authorList>
    </citation>
    <scope>NUCLEOTIDE SEQUENCE [LARGE SCALE GENOMIC DNA]</scope>
    <source>
        <strain evidence="3 4">MUT 4182</strain>
    </source>
</reference>
<keyword evidence="1" id="KW-0812">Transmembrane</keyword>
<keyword evidence="4" id="KW-1185">Reference proteome</keyword>
<name>A0A0C3MB80_9AGAM</name>
<evidence type="ECO:0000256" key="2">
    <source>
        <dbReference type="SAM" id="SignalP"/>
    </source>
</evidence>
<dbReference type="AlphaFoldDB" id="A0A0C3MB80"/>
<proteinExistence type="predicted"/>
<reference evidence="4" key="2">
    <citation type="submission" date="2015-01" db="EMBL/GenBank/DDBJ databases">
        <title>Evolutionary Origins and Diversification of the Mycorrhizal Mutualists.</title>
        <authorList>
            <consortium name="DOE Joint Genome Institute"/>
            <consortium name="Mycorrhizal Genomics Consortium"/>
            <person name="Kohler A."/>
            <person name="Kuo A."/>
            <person name="Nagy L.G."/>
            <person name="Floudas D."/>
            <person name="Copeland A."/>
            <person name="Barry K.W."/>
            <person name="Cichocki N."/>
            <person name="Veneault-Fourrey C."/>
            <person name="LaButti K."/>
            <person name="Lindquist E.A."/>
            <person name="Lipzen A."/>
            <person name="Lundell T."/>
            <person name="Morin E."/>
            <person name="Murat C."/>
            <person name="Riley R."/>
            <person name="Ohm R."/>
            <person name="Sun H."/>
            <person name="Tunlid A."/>
            <person name="Henrissat B."/>
            <person name="Grigoriev I.V."/>
            <person name="Hibbett D.S."/>
            <person name="Martin F."/>
        </authorList>
    </citation>
    <scope>NUCLEOTIDE SEQUENCE [LARGE SCALE GENOMIC DNA]</scope>
    <source>
        <strain evidence="4">MUT 4182</strain>
    </source>
</reference>
<feature type="signal peptide" evidence="2">
    <location>
        <begin position="1"/>
        <end position="21"/>
    </location>
</feature>
<evidence type="ECO:0000313" key="4">
    <source>
        <dbReference type="Proteomes" id="UP000054248"/>
    </source>
</evidence>
<organism evidence="3 4">
    <name type="scientific">Tulasnella calospora MUT 4182</name>
    <dbReference type="NCBI Taxonomy" id="1051891"/>
    <lineage>
        <taxon>Eukaryota</taxon>
        <taxon>Fungi</taxon>
        <taxon>Dikarya</taxon>
        <taxon>Basidiomycota</taxon>
        <taxon>Agaricomycotina</taxon>
        <taxon>Agaricomycetes</taxon>
        <taxon>Cantharellales</taxon>
        <taxon>Tulasnellaceae</taxon>
        <taxon>Tulasnella</taxon>
    </lineage>
</organism>
<feature type="chain" id="PRO_5002166903" evidence="2">
    <location>
        <begin position="22"/>
        <end position="215"/>
    </location>
</feature>
<keyword evidence="1" id="KW-0472">Membrane</keyword>
<evidence type="ECO:0000256" key="1">
    <source>
        <dbReference type="SAM" id="Phobius"/>
    </source>
</evidence>
<dbReference type="EMBL" id="KN822966">
    <property type="protein sequence ID" value="KIO30987.1"/>
    <property type="molecule type" value="Genomic_DNA"/>
</dbReference>
<accession>A0A0C3MB80</accession>
<keyword evidence="1" id="KW-1133">Transmembrane helix</keyword>
<sequence length="215" mass="22585">MLASTFLSAATALFFLPSVFSAPIAPATSVAVPEVDTTTISTTRSVAIQKVTTVFIEKKSELDAIYDNLVNVDTSKIDQAFVTQLFGHVSGVLRDTINGVQAASTTIEDSVAVEVEVAGLVEAVAGLVITVFRILGHVVMIVDDVLAEILPIVASVLVVVIDLLKVVGSLVAGILVLVGEVVVKVEGVVDLLKALIAYDLTYLTFIVGFMGIKLN</sequence>
<keyword evidence="2" id="KW-0732">Signal</keyword>
<gene>
    <name evidence="3" type="ORF">M407DRAFT_19870</name>
</gene>
<dbReference type="OrthoDB" id="10483315at2759"/>
<feature type="transmembrane region" description="Helical" evidence="1">
    <location>
        <begin position="123"/>
        <end position="142"/>
    </location>
</feature>
<protein>
    <submittedName>
        <fullName evidence="3">Uncharacterized protein</fullName>
    </submittedName>
</protein>
<dbReference type="Proteomes" id="UP000054248">
    <property type="component" value="Unassembled WGS sequence"/>
</dbReference>
<dbReference type="HOGENOM" id="CLU_1284115_0_0_1"/>
<feature type="transmembrane region" description="Helical" evidence="1">
    <location>
        <begin position="149"/>
        <end position="179"/>
    </location>
</feature>